<proteinExistence type="inferred from homology"/>
<evidence type="ECO:0000256" key="2">
    <source>
        <dbReference type="SAM" id="Phobius"/>
    </source>
</evidence>
<dbReference type="Pfam" id="PF02397">
    <property type="entry name" value="Bac_transf"/>
    <property type="match status" value="1"/>
</dbReference>
<comment type="caution">
    <text evidence="4">The sequence shown here is derived from an EMBL/GenBank/DDBJ whole genome shotgun (WGS) entry which is preliminary data.</text>
</comment>
<dbReference type="AlphaFoldDB" id="A0A1Z5IC54"/>
<feature type="transmembrane region" description="Helical" evidence="2">
    <location>
        <begin position="40"/>
        <end position="60"/>
    </location>
</feature>
<keyword evidence="5" id="KW-1185">Reference proteome</keyword>
<organism evidence="4 5">
    <name type="scientific">Secundilactobacillus mixtipabuli</name>
    <dbReference type="NCBI Taxonomy" id="1435342"/>
    <lineage>
        <taxon>Bacteria</taxon>
        <taxon>Bacillati</taxon>
        <taxon>Bacillota</taxon>
        <taxon>Bacilli</taxon>
        <taxon>Lactobacillales</taxon>
        <taxon>Lactobacillaceae</taxon>
        <taxon>Secundilactobacillus</taxon>
    </lineage>
</organism>
<evidence type="ECO:0000313" key="5">
    <source>
        <dbReference type="Proteomes" id="UP000198374"/>
    </source>
</evidence>
<comment type="similarity">
    <text evidence="1">Belongs to the bacterial sugar transferase family.</text>
</comment>
<keyword evidence="2" id="KW-0812">Transmembrane</keyword>
<keyword evidence="4" id="KW-0808">Transferase</keyword>
<dbReference type="InterPro" id="IPR003362">
    <property type="entry name" value="Bact_transf"/>
</dbReference>
<feature type="domain" description="Bacterial sugar transferase" evidence="3">
    <location>
        <begin position="34"/>
        <end position="222"/>
    </location>
</feature>
<sequence length="228" mass="26361">MQAGSKSNHLGLLEDPQVLQQEKIDHRYGYRIIKIVFDKVFSLIALIFLIPVFLIVAVLIKIDDSKGPVFYSQIRIGRNGHPFKMYKFRSMIVDADKKFEKVVDKNEVDGAMFKMKNDPRITHIGRIIRKYSVDELPQLLNVLKGDMALVGPRPPLEREIKQYTEYDKQRLLVTPGCTGLWQVTARNSVGFHEMIKLDIKYIQKSGVLFDFYILCKTVEIIIKPNNAY</sequence>
<evidence type="ECO:0000256" key="1">
    <source>
        <dbReference type="ARBA" id="ARBA00006464"/>
    </source>
</evidence>
<dbReference type="RefSeq" id="WP_089109022.1">
    <property type="nucleotide sequence ID" value="NZ_BCMF01000005.1"/>
</dbReference>
<dbReference type="Proteomes" id="UP000198374">
    <property type="component" value="Unassembled WGS sequence"/>
</dbReference>
<keyword evidence="2" id="KW-1133">Transmembrane helix</keyword>
<dbReference type="PANTHER" id="PTHR30576:SF0">
    <property type="entry name" value="UNDECAPRENYL-PHOSPHATE N-ACETYLGALACTOSAMINYL 1-PHOSPHATE TRANSFERASE-RELATED"/>
    <property type="match status" value="1"/>
</dbReference>
<accession>A0A1Z5IC54</accession>
<protein>
    <submittedName>
        <fullName evidence="4">Sugar transferase</fullName>
    </submittedName>
</protein>
<dbReference type="PANTHER" id="PTHR30576">
    <property type="entry name" value="COLANIC BIOSYNTHESIS UDP-GLUCOSE LIPID CARRIER TRANSFERASE"/>
    <property type="match status" value="1"/>
</dbReference>
<dbReference type="OrthoDB" id="9808602at2"/>
<gene>
    <name evidence="4" type="primary">wcaJ</name>
    <name evidence="4" type="ORF">IWT30_01179</name>
</gene>
<dbReference type="EMBL" id="BCMF01000005">
    <property type="protein sequence ID" value="GAW99218.1"/>
    <property type="molecule type" value="Genomic_DNA"/>
</dbReference>
<dbReference type="GO" id="GO:0016780">
    <property type="term" value="F:phosphotransferase activity, for other substituted phosphate groups"/>
    <property type="evidence" value="ECO:0007669"/>
    <property type="project" value="TreeGrafter"/>
</dbReference>
<evidence type="ECO:0000313" key="4">
    <source>
        <dbReference type="EMBL" id="GAW99218.1"/>
    </source>
</evidence>
<keyword evidence="2" id="KW-0472">Membrane</keyword>
<reference evidence="4 5" key="1">
    <citation type="submission" date="2015-11" db="EMBL/GenBank/DDBJ databases">
        <title>Draft genome sequences of new species of the genus Lactobacillus isolated from orchardgrass silage.</title>
        <authorList>
            <person name="Tohno M."/>
            <person name="Tanizawa Y."/>
            <person name="Arita M."/>
        </authorList>
    </citation>
    <scope>NUCLEOTIDE SEQUENCE [LARGE SCALE GENOMIC DNA]</scope>
    <source>
        <strain evidence="4 5">IWT30</strain>
    </source>
</reference>
<name>A0A1Z5IC54_9LACO</name>
<evidence type="ECO:0000259" key="3">
    <source>
        <dbReference type="Pfam" id="PF02397"/>
    </source>
</evidence>